<accession>A0A0A9HFR7</accession>
<dbReference type="EMBL" id="GBRH01163272">
    <property type="protein sequence ID" value="JAE34624.1"/>
    <property type="molecule type" value="Transcribed_RNA"/>
</dbReference>
<keyword evidence="1" id="KW-1133">Transmembrane helix</keyword>
<dbReference type="AlphaFoldDB" id="A0A0A9HFR7"/>
<feature type="transmembrane region" description="Helical" evidence="1">
    <location>
        <begin position="24"/>
        <end position="44"/>
    </location>
</feature>
<proteinExistence type="predicted"/>
<evidence type="ECO:0000256" key="1">
    <source>
        <dbReference type="SAM" id="Phobius"/>
    </source>
</evidence>
<protein>
    <submittedName>
        <fullName evidence="2">Uncharacterized protein</fullName>
    </submittedName>
</protein>
<organism evidence="2">
    <name type="scientific">Arundo donax</name>
    <name type="common">Giant reed</name>
    <name type="synonym">Donax arundinaceus</name>
    <dbReference type="NCBI Taxonomy" id="35708"/>
    <lineage>
        <taxon>Eukaryota</taxon>
        <taxon>Viridiplantae</taxon>
        <taxon>Streptophyta</taxon>
        <taxon>Embryophyta</taxon>
        <taxon>Tracheophyta</taxon>
        <taxon>Spermatophyta</taxon>
        <taxon>Magnoliopsida</taxon>
        <taxon>Liliopsida</taxon>
        <taxon>Poales</taxon>
        <taxon>Poaceae</taxon>
        <taxon>PACMAD clade</taxon>
        <taxon>Arundinoideae</taxon>
        <taxon>Arundineae</taxon>
        <taxon>Arundo</taxon>
    </lineage>
</organism>
<reference evidence="2" key="2">
    <citation type="journal article" date="2015" name="Data Brief">
        <title>Shoot transcriptome of the giant reed, Arundo donax.</title>
        <authorList>
            <person name="Barrero R.A."/>
            <person name="Guerrero F.D."/>
            <person name="Moolhuijzen P."/>
            <person name="Goolsby J.A."/>
            <person name="Tidwell J."/>
            <person name="Bellgard S.E."/>
            <person name="Bellgard M.I."/>
        </authorList>
    </citation>
    <scope>NUCLEOTIDE SEQUENCE</scope>
    <source>
        <tissue evidence="2">Shoot tissue taken approximately 20 cm above the soil surface</tissue>
    </source>
</reference>
<evidence type="ECO:0000313" key="2">
    <source>
        <dbReference type="EMBL" id="JAE34624.1"/>
    </source>
</evidence>
<reference evidence="2" key="1">
    <citation type="submission" date="2014-09" db="EMBL/GenBank/DDBJ databases">
        <authorList>
            <person name="Magalhaes I.L.F."/>
            <person name="Oliveira U."/>
            <person name="Santos F.R."/>
            <person name="Vidigal T.H.D.A."/>
            <person name="Brescovit A.D."/>
            <person name="Santos A.J."/>
        </authorList>
    </citation>
    <scope>NUCLEOTIDE SEQUENCE</scope>
    <source>
        <tissue evidence="2">Shoot tissue taken approximately 20 cm above the soil surface</tissue>
    </source>
</reference>
<keyword evidence="1" id="KW-0812">Transmembrane</keyword>
<keyword evidence="1" id="KW-0472">Membrane</keyword>
<name>A0A0A9HFR7_ARUDO</name>
<sequence>MGFWPYFLHAQRSDGITSPPPGRLLVAGSAGIHTTFFTSFFLFII</sequence>